<feature type="transmembrane region" description="Helical" evidence="6">
    <location>
        <begin position="343"/>
        <end position="363"/>
    </location>
</feature>
<accession>A0A179VBE2</accession>
<evidence type="ECO:0000313" key="8">
    <source>
        <dbReference type="Proteomes" id="UP000186919"/>
    </source>
</evidence>
<keyword evidence="2" id="KW-1003">Cell membrane</keyword>
<organism evidence="7 8">
    <name type="scientific">Mycobacteroides immunogenum</name>
    <dbReference type="NCBI Taxonomy" id="83262"/>
    <lineage>
        <taxon>Bacteria</taxon>
        <taxon>Bacillati</taxon>
        <taxon>Actinomycetota</taxon>
        <taxon>Actinomycetes</taxon>
        <taxon>Mycobacteriales</taxon>
        <taxon>Mycobacteriaceae</taxon>
        <taxon>Mycobacteroides</taxon>
    </lineage>
</organism>
<name>A0A179VBE2_9MYCO</name>
<feature type="transmembrane region" description="Helical" evidence="6">
    <location>
        <begin position="101"/>
        <end position="121"/>
    </location>
</feature>
<dbReference type="AlphaFoldDB" id="A0A179VBE2"/>
<dbReference type="GO" id="GO:0005886">
    <property type="term" value="C:plasma membrane"/>
    <property type="evidence" value="ECO:0007669"/>
    <property type="project" value="UniProtKB-SubCell"/>
</dbReference>
<protein>
    <recommendedName>
        <fullName evidence="9">Integral membrane protein</fullName>
    </recommendedName>
</protein>
<evidence type="ECO:0000256" key="6">
    <source>
        <dbReference type="SAM" id="Phobius"/>
    </source>
</evidence>
<evidence type="ECO:0008006" key="9">
    <source>
        <dbReference type="Google" id="ProtNLM"/>
    </source>
</evidence>
<comment type="caution">
    <text evidence="7">The sequence shown here is derived from an EMBL/GenBank/DDBJ whole genome shotgun (WGS) entry which is preliminary data.</text>
</comment>
<feature type="transmembrane region" description="Helical" evidence="6">
    <location>
        <begin position="162"/>
        <end position="183"/>
    </location>
</feature>
<dbReference type="PANTHER" id="PTHR30250">
    <property type="entry name" value="PST FAMILY PREDICTED COLANIC ACID TRANSPORTER"/>
    <property type="match status" value="1"/>
</dbReference>
<evidence type="ECO:0000256" key="5">
    <source>
        <dbReference type="ARBA" id="ARBA00023136"/>
    </source>
</evidence>
<evidence type="ECO:0000256" key="3">
    <source>
        <dbReference type="ARBA" id="ARBA00022692"/>
    </source>
</evidence>
<feature type="transmembrane region" description="Helical" evidence="6">
    <location>
        <begin position="234"/>
        <end position="252"/>
    </location>
</feature>
<evidence type="ECO:0000256" key="4">
    <source>
        <dbReference type="ARBA" id="ARBA00022989"/>
    </source>
</evidence>
<comment type="subcellular location">
    <subcellularLocation>
        <location evidence="1">Cell membrane</location>
        <topology evidence="1">Multi-pass membrane protein</topology>
    </subcellularLocation>
</comment>
<reference evidence="7 8" key="1">
    <citation type="submission" date="2016-01" db="EMBL/GenBank/DDBJ databases">
        <title>Mycobacterium immunogenum strain CD11_6 genome sequencing and assembly.</title>
        <authorList>
            <person name="Kaur G."/>
            <person name="Nair G.R."/>
            <person name="Mayilraj S."/>
        </authorList>
    </citation>
    <scope>NUCLEOTIDE SEQUENCE [LARGE SCALE GENOMIC DNA]</scope>
    <source>
        <strain evidence="7 8">CD11-6</strain>
    </source>
</reference>
<evidence type="ECO:0000256" key="1">
    <source>
        <dbReference type="ARBA" id="ARBA00004651"/>
    </source>
</evidence>
<keyword evidence="4 6" id="KW-1133">Transmembrane helix</keyword>
<keyword evidence="3 6" id="KW-0812">Transmembrane</keyword>
<evidence type="ECO:0000313" key="7">
    <source>
        <dbReference type="EMBL" id="OAT68323.1"/>
    </source>
</evidence>
<dbReference type="PANTHER" id="PTHR30250:SF11">
    <property type="entry name" value="O-ANTIGEN TRANSPORTER-RELATED"/>
    <property type="match status" value="1"/>
</dbReference>
<feature type="transmembrane region" description="Helical" evidence="6">
    <location>
        <begin position="397"/>
        <end position="419"/>
    </location>
</feature>
<feature type="transmembrane region" description="Helical" evidence="6">
    <location>
        <begin position="40"/>
        <end position="63"/>
    </location>
</feature>
<keyword evidence="5 6" id="KW-0472">Membrane</keyword>
<feature type="transmembrane region" description="Helical" evidence="6">
    <location>
        <begin position="133"/>
        <end position="155"/>
    </location>
</feature>
<dbReference type="InterPro" id="IPR050833">
    <property type="entry name" value="Poly_Biosynth_Transport"/>
</dbReference>
<dbReference type="EMBL" id="LQYE01000023">
    <property type="protein sequence ID" value="OAT68323.1"/>
    <property type="molecule type" value="Genomic_DNA"/>
</dbReference>
<evidence type="ECO:0000256" key="2">
    <source>
        <dbReference type="ARBA" id="ARBA00022475"/>
    </source>
</evidence>
<dbReference type="RefSeq" id="WP_064630639.1">
    <property type="nucleotide sequence ID" value="NZ_LQYE01000023.1"/>
</dbReference>
<sequence>MTDAGPSTRSSVARIGAATAVSAICGYTVLYLAARELGPALFSVFGVFWGAFGLVTGAANGLLQETTREVRLSLAQRDRSALSAPLPDGLHPSGSSLPIRIAFAFAIASAVGIVGTAPLWASHVFTEFRWLSVALLAGGLAGFCMHATTLGALAGSSRWTQYGILMVTDAGIRLVVAVVTFAATIGLVGYLWATVAGSMSWLLLTLVSKPTREALKVPALVDTMEFLRGARHSIAAAAASAVLVMGFPVLLQSTAGDLGITGGVVILAVTLTRAPLLVPLTALQGNLIAHFVDERERRLRALITPAAIIVGVGAVGIALAASIGPWLLRTVFDPAYQAGGPLLGWLTAGAVMIALLTLTGAATVAHARHLAYSAGWVGATVVSALLLLLPLDLEERTVIALLGGPVVGIVVHLAALALWRDPEIAEEIID</sequence>
<feature type="transmembrane region" description="Helical" evidence="6">
    <location>
        <begin position="370"/>
        <end position="391"/>
    </location>
</feature>
<feature type="transmembrane region" description="Helical" evidence="6">
    <location>
        <begin position="301"/>
        <end position="323"/>
    </location>
</feature>
<dbReference type="Proteomes" id="UP000186919">
    <property type="component" value="Unassembled WGS sequence"/>
</dbReference>
<gene>
    <name evidence="7" type="ORF">AWB85_08380</name>
</gene>
<feature type="transmembrane region" description="Helical" evidence="6">
    <location>
        <begin position="258"/>
        <end position="280"/>
    </location>
</feature>
<feature type="transmembrane region" description="Helical" evidence="6">
    <location>
        <begin position="12"/>
        <end position="34"/>
    </location>
</feature>
<proteinExistence type="predicted"/>